<accession>A0A9D1CIF6</accession>
<evidence type="ECO:0000313" key="2">
    <source>
        <dbReference type="EMBL" id="HIQ62735.1"/>
    </source>
</evidence>
<dbReference type="EMBL" id="DVFI01000059">
    <property type="protein sequence ID" value="HIQ62735.1"/>
    <property type="molecule type" value="Genomic_DNA"/>
</dbReference>
<organism evidence="2 3">
    <name type="scientific">Candidatus Avichristensenella intestinipullorum</name>
    <dbReference type="NCBI Taxonomy" id="2840693"/>
    <lineage>
        <taxon>Bacteria</taxon>
        <taxon>Bacillati</taxon>
        <taxon>Bacillota</taxon>
        <taxon>Clostridia</taxon>
        <taxon>Candidatus Avichristensenella</taxon>
    </lineage>
</organism>
<sequence>MKKGGICAVALCLALALSPALAETYVQPGVFSITGPDGWSVADSLLMNESAPCVSIEMGYYPEQADFNLFSADADAFQDYANRLLVRYADRSGQYLGVVYSTDSSIPFILIGASDASGPFLYAETMARGWAIGLRCYAYQDATFTTYRALTDTEKAQFEQMLLTFTPIR</sequence>
<reference evidence="2" key="2">
    <citation type="journal article" date="2021" name="PeerJ">
        <title>Extensive microbial diversity within the chicken gut microbiome revealed by metagenomics and culture.</title>
        <authorList>
            <person name="Gilroy R."/>
            <person name="Ravi A."/>
            <person name="Getino M."/>
            <person name="Pursley I."/>
            <person name="Horton D.L."/>
            <person name="Alikhan N.F."/>
            <person name="Baker D."/>
            <person name="Gharbi K."/>
            <person name="Hall N."/>
            <person name="Watson M."/>
            <person name="Adriaenssens E.M."/>
            <person name="Foster-Nyarko E."/>
            <person name="Jarju S."/>
            <person name="Secka A."/>
            <person name="Antonio M."/>
            <person name="Oren A."/>
            <person name="Chaudhuri R.R."/>
            <person name="La Ragione R."/>
            <person name="Hildebrand F."/>
            <person name="Pallen M.J."/>
        </authorList>
    </citation>
    <scope>NUCLEOTIDE SEQUENCE</scope>
    <source>
        <strain evidence="2">ChiHile30-977</strain>
    </source>
</reference>
<keyword evidence="1" id="KW-0732">Signal</keyword>
<protein>
    <submittedName>
        <fullName evidence="2">Uncharacterized protein</fullName>
    </submittedName>
</protein>
<gene>
    <name evidence="2" type="ORF">IAA66_04000</name>
</gene>
<reference evidence="2" key="1">
    <citation type="submission" date="2020-10" db="EMBL/GenBank/DDBJ databases">
        <authorList>
            <person name="Gilroy R."/>
        </authorList>
    </citation>
    <scope>NUCLEOTIDE SEQUENCE</scope>
    <source>
        <strain evidence="2">ChiHile30-977</strain>
    </source>
</reference>
<comment type="caution">
    <text evidence="2">The sequence shown here is derived from an EMBL/GenBank/DDBJ whole genome shotgun (WGS) entry which is preliminary data.</text>
</comment>
<name>A0A9D1CIF6_9FIRM</name>
<proteinExistence type="predicted"/>
<dbReference type="Proteomes" id="UP000886819">
    <property type="component" value="Unassembled WGS sequence"/>
</dbReference>
<dbReference type="AlphaFoldDB" id="A0A9D1CIF6"/>
<evidence type="ECO:0000256" key="1">
    <source>
        <dbReference type="SAM" id="SignalP"/>
    </source>
</evidence>
<feature type="chain" id="PRO_5039546042" evidence="1">
    <location>
        <begin position="23"/>
        <end position="169"/>
    </location>
</feature>
<feature type="signal peptide" evidence="1">
    <location>
        <begin position="1"/>
        <end position="22"/>
    </location>
</feature>
<evidence type="ECO:0000313" key="3">
    <source>
        <dbReference type="Proteomes" id="UP000886819"/>
    </source>
</evidence>